<comment type="caution">
    <text evidence="9">Lacks conserved residue(s) required for the propagation of feature annotation.</text>
</comment>
<dbReference type="Pfam" id="PF01450">
    <property type="entry name" value="KARI_C"/>
    <property type="match status" value="1"/>
</dbReference>
<protein>
    <recommendedName>
        <fullName evidence="9">Ketol-acid reductoisomerase (NADP(+))</fullName>
        <shortName evidence="9">KARI</shortName>
        <ecNumber evidence="9">1.1.1.86</ecNumber>
    </recommendedName>
    <alternativeName>
        <fullName evidence="9">Acetohydroxy-acid isomeroreductase</fullName>
        <shortName evidence="9">AHIR</shortName>
    </alternativeName>
    <alternativeName>
        <fullName evidence="9">Alpha-keto-beta-hydroxylacyl reductoisomerase</fullName>
    </alternativeName>
</protein>
<evidence type="ECO:0000256" key="6">
    <source>
        <dbReference type="ARBA" id="ARBA00022842"/>
    </source>
</evidence>
<evidence type="ECO:0000256" key="9">
    <source>
        <dbReference type="HAMAP-Rule" id="MF_00435"/>
    </source>
</evidence>
<feature type="binding site" evidence="9 10">
    <location>
        <position position="191"/>
    </location>
    <ligand>
        <name>Mg(2+)</name>
        <dbReference type="ChEBI" id="CHEBI:18420"/>
        <label>1</label>
    </ligand>
</feature>
<gene>
    <name evidence="9 13" type="primary">ilvC</name>
    <name evidence="13" type="ORF">G9U52_24335</name>
</gene>
<comment type="cofactor">
    <cofactor evidence="9">
        <name>Mg(2+)</name>
        <dbReference type="ChEBI" id="CHEBI:18420"/>
    </cofactor>
    <text evidence="9">Binds 2 magnesium ions per subunit.</text>
</comment>
<evidence type="ECO:0000313" key="14">
    <source>
        <dbReference type="Proteomes" id="UP001165962"/>
    </source>
</evidence>
<evidence type="ECO:0000256" key="7">
    <source>
        <dbReference type="ARBA" id="ARBA00023002"/>
    </source>
</evidence>
<evidence type="ECO:0000256" key="3">
    <source>
        <dbReference type="ARBA" id="ARBA00010318"/>
    </source>
</evidence>
<feature type="binding site" evidence="9 10">
    <location>
        <position position="227"/>
    </location>
    <ligand>
        <name>Mg(2+)</name>
        <dbReference type="ChEBI" id="CHEBI:18420"/>
        <label>2</label>
    </ligand>
</feature>
<dbReference type="Gene3D" id="3.40.50.720">
    <property type="entry name" value="NAD(P)-binding Rossmann-like Domain"/>
    <property type="match status" value="1"/>
</dbReference>
<accession>A0ABX0J929</accession>
<dbReference type="NCBIfam" id="TIGR00465">
    <property type="entry name" value="ilvC"/>
    <property type="match status" value="1"/>
</dbReference>
<proteinExistence type="inferred from homology"/>
<feature type="binding site" evidence="9 10">
    <location>
        <position position="252"/>
    </location>
    <ligand>
        <name>substrate</name>
    </ligand>
</feature>
<evidence type="ECO:0000256" key="4">
    <source>
        <dbReference type="ARBA" id="ARBA00022605"/>
    </source>
</evidence>
<keyword evidence="7 9" id="KW-0560">Oxidoreductase</keyword>
<keyword evidence="5 9" id="KW-0479">Metal-binding</keyword>
<dbReference type="RefSeq" id="WP_166153254.1">
    <property type="nucleotide sequence ID" value="NZ_JAAOIW010000010.1"/>
</dbReference>
<feature type="binding site" evidence="9 10">
    <location>
        <position position="195"/>
    </location>
    <ligand>
        <name>Mg(2+)</name>
        <dbReference type="ChEBI" id="CHEBI:18420"/>
        <label>1</label>
    </ligand>
</feature>
<comment type="catalytic activity">
    <reaction evidence="9">
        <text>(2R)-2,3-dihydroxy-3-methylbutanoate + NADP(+) = (2S)-2-acetolactate + NADPH + H(+)</text>
        <dbReference type="Rhea" id="RHEA:22068"/>
        <dbReference type="ChEBI" id="CHEBI:15378"/>
        <dbReference type="ChEBI" id="CHEBI:49072"/>
        <dbReference type="ChEBI" id="CHEBI:57783"/>
        <dbReference type="ChEBI" id="CHEBI:58349"/>
        <dbReference type="ChEBI" id="CHEBI:58476"/>
        <dbReference type="EC" id="1.1.1.86"/>
    </reaction>
</comment>
<name>A0ABX0J929_9BACL</name>
<dbReference type="PROSITE" id="PS51851">
    <property type="entry name" value="KARI_C"/>
    <property type="match status" value="1"/>
</dbReference>
<dbReference type="EMBL" id="JAAOIW010000010">
    <property type="protein sequence ID" value="NHN32947.1"/>
    <property type="molecule type" value="Genomic_DNA"/>
</dbReference>
<keyword evidence="4 9" id="KW-0028">Amino-acid biosynthesis</keyword>
<dbReference type="NCBIfam" id="NF009940">
    <property type="entry name" value="PRK13403.1"/>
    <property type="match status" value="1"/>
</dbReference>
<organism evidence="13 14">
    <name type="scientific">Paenibacillus agricola</name>
    <dbReference type="NCBI Taxonomy" id="2716264"/>
    <lineage>
        <taxon>Bacteria</taxon>
        <taxon>Bacillati</taxon>
        <taxon>Bacillota</taxon>
        <taxon>Bacilli</taxon>
        <taxon>Bacillales</taxon>
        <taxon>Paenibacillaceae</taxon>
        <taxon>Paenibacillus</taxon>
    </lineage>
</organism>
<feature type="binding site" evidence="9">
    <location>
        <begin position="26"/>
        <end position="29"/>
    </location>
    <ligand>
        <name>NADP(+)</name>
        <dbReference type="ChEBI" id="CHEBI:58349"/>
    </ligand>
</feature>
<dbReference type="InterPro" id="IPR000506">
    <property type="entry name" value="KARI_C"/>
</dbReference>
<feature type="domain" description="KARI C-terminal knotted" evidence="12">
    <location>
        <begin position="183"/>
        <end position="328"/>
    </location>
</feature>
<dbReference type="InterPro" id="IPR008927">
    <property type="entry name" value="6-PGluconate_DH-like_C_sf"/>
</dbReference>
<evidence type="ECO:0000256" key="5">
    <source>
        <dbReference type="ARBA" id="ARBA00022723"/>
    </source>
</evidence>
<feature type="binding site" evidence="9">
    <location>
        <position position="134"/>
    </location>
    <ligand>
        <name>NADP(+)</name>
        <dbReference type="ChEBI" id="CHEBI:58349"/>
    </ligand>
</feature>
<comment type="caution">
    <text evidence="13">The sequence shown here is derived from an EMBL/GenBank/DDBJ whole genome shotgun (WGS) entry which is preliminary data.</text>
</comment>
<dbReference type="InterPro" id="IPR014359">
    <property type="entry name" value="KARI_prok"/>
</dbReference>
<dbReference type="PIRSF" id="PIRSF000116">
    <property type="entry name" value="IlvC_gammaproteo"/>
    <property type="match status" value="1"/>
</dbReference>
<dbReference type="EC" id="1.1.1.86" evidence="9"/>
<keyword evidence="14" id="KW-1185">Reference proteome</keyword>
<feature type="domain" description="KARI N-terminal Rossmann" evidence="11">
    <location>
        <begin position="3"/>
        <end position="182"/>
    </location>
</feature>
<dbReference type="SUPFAM" id="SSF51735">
    <property type="entry name" value="NAD(P)-binding Rossmann-fold domains"/>
    <property type="match status" value="1"/>
</dbReference>
<comment type="similarity">
    <text evidence="3 9 10">Belongs to the ketol-acid reductoisomerase family.</text>
</comment>
<dbReference type="SUPFAM" id="SSF48179">
    <property type="entry name" value="6-phosphogluconate dehydrogenase C-terminal domain-like"/>
    <property type="match status" value="1"/>
</dbReference>
<evidence type="ECO:0000256" key="8">
    <source>
        <dbReference type="ARBA" id="ARBA00023304"/>
    </source>
</evidence>
<feature type="binding site" evidence="9">
    <location>
        <position position="53"/>
    </location>
    <ligand>
        <name>NADP(+)</name>
        <dbReference type="ChEBI" id="CHEBI:58349"/>
    </ligand>
</feature>
<feature type="binding site" evidence="9 10">
    <location>
        <position position="231"/>
    </location>
    <ligand>
        <name>Mg(2+)</name>
        <dbReference type="ChEBI" id="CHEBI:18420"/>
        <label>2</label>
    </ligand>
</feature>
<evidence type="ECO:0000256" key="10">
    <source>
        <dbReference type="PROSITE-ProRule" id="PRU01198"/>
    </source>
</evidence>
<evidence type="ECO:0000259" key="12">
    <source>
        <dbReference type="PROSITE" id="PS51851"/>
    </source>
</evidence>
<reference evidence="13" key="1">
    <citation type="submission" date="2020-03" db="EMBL/GenBank/DDBJ databases">
        <title>Draft sequencing of Paenibacilllus sp. S3N08.</title>
        <authorList>
            <person name="Kim D.-U."/>
        </authorList>
    </citation>
    <scope>NUCLEOTIDE SEQUENCE</scope>
    <source>
        <strain evidence="13">S3N08</strain>
    </source>
</reference>
<keyword evidence="8 9" id="KW-0100">Branched-chain amino acid biosynthesis</keyword>
<keyword evidence="6 9" id="KW-0460">Magnesium</keyword>
<sequence>MAVTMYYEKDADLNALKGKTIAIIGYGSQGHAQAQNLRDSGLKVVIGLRPGKSFDQAKNDGFEVFTVAEATKLADVVQILLPDETQASAYHNEIEPNLKQGAALVFSHGFNIHFGQINPSADKDVFMVAPKSPGHMVRRVYVEGFGVPGLIAVYQDASGKAKDLGLAYAKGIGCTRAGLIETSFREETETDLFGEQVVLCGGTTALVKAGFETLVEAGYEPEIAYFECLHELKLIVDLMYEGGMSTMRSSISNTAEYGDYVSGPRIVTDETKKEMKRVLTDIQQGKFARDFILENQSGRSFLTATRRIESEHPIEKVGKELRELMHWIKK</sequence>
<dbReference type="Proteomes" id="UP001165962">
    <property type="component" value="Unassembled WGS sequence"/>
</dbReference>
<feature type="binding site" evidence="9">
    <location>
        <position position="49"/>
    </location>
    <ligand>
        <name>NADP(+)</name>
        <dbReference type="ChEBI" id="CHEBI:58349"/>
    </ligand>
</feature>
<dbReference type="GO" id="GO:0004455">
    <property type="term" value="F:ketol-acid reductoisomerase activity"/>
    <property type="evidence" value="ECO:0007669"/>
    <property type="project" value="UniProtKB-EC"/>
</dbReference>
<comment type="pathway">
    <text evidence="2 9">Amino-acid biosynthesis; L-isoleucine biosynthesis; L-isoleucine from 2-oxobutanoate: step 2/4.</text>
</comment>
<evidence type="ECO:0000256" key="2">
    <source>
        <dbReference type="ARBA" id="ARBA00004885"/>
    </source>
</evidence>
<dbReference type="InterPro" id="IPR013023">
    <property type="entry name" value="KARI"/>
</dbReference>
<evidence type="ECO:0000256" key="1">
    <source>
        <dbReference type="ARBA" id="ARBA00004864"/>
    </source>
</evidence>
<dbReference type="PROSITE" id="PS51850">
    <property type="entry name" value="KARI_N"/>
    <property type="match status" value="1"/>
</dbReference>
<dbReference type="InterPro" id="IPR013116">
    <property type="entry name" value="KARI_N"/>
</dbReference>
<dbReference type="InterPro" id="IPR036291">
    <property type="entry name" value="NAD(P)-bd_dom_sf"/>
</dbReference>
<keyword evidence="9" id="KW-0521">NADP</keyword>
<comment type="pathway">
    <text evidence="1 9">Amino-acid biosynthesis; L-valine biosynthesis; L-valine from pyruvate: step 2/4.</text>
</comment>
<dbReference type="PANTHER" id="PTHR21371:SF1">
    <property type="entry name" value="KETOL-ACID REDUCTOISOMERASE, MITOCHONDRIAL"/>
    <property type="match status" value="1"/>
</dbReference>
<comment type="catalytic activity">
    <reaction evidence="9">
        <text>(2R,3R)-2,3-dihydroxy-3-methylpentanoate + NADP(+) = (S)-2-ethyl-2-hydroxy-3-oxobutanoate + NADPH + H(+)</text>
        <dbReference type="Rhea" id="RHEA:13493"/>
        <dbReference type="ChEBI" id="CHEBI:15378"/>
        <dbReference type="ChEBI" id="CHEBI:49256"/>
        <dbReference type="ChEBI" id="CHEBI:49258"/>
        <dbReference type="ChEBI" id="CHEBI:57783"/>
        <dbReference type="ChEBI" id="CHEBI:58349"/>
        <dbReference type="EC" id="1.1.1.86"/>
    </reaction>
</comment>
<feature type="binding site" evidence="9 10">
    <location>
        <position position="191"/>
    </location>
    <ligand>
        <name>Mg(2+)</name>
        <dbReference type="ChEBI" id="CHEBI:18420"/>
        <label>2</label>
    </ligand>
</feature>
<dbReference type="Gene3D" id="6.10.240.10">
    <property type="match status" value="1"/>
</dbReference>
<evidence type="ECO:0000259" key="11">
    <source>
        <dbReference type="PROSITE" id="PS51850"/>
    </source>
</evidence>
<comment type="function">
    <text evidence="9">Involved in the biosynthesis of branched-chain amino acids (BCAA). Catalyzes an alkyl-migration followed by a ketol-acid reduction of (S)-2-acetolactate (S2AL) to yield (R)-2,3-dihydroxy-isovalerate. In the isomerase reaction, S2AL is rearranged via a Mg-dependent methyl migration to produce 3-hydroxy-3-methyl-2-ketobutyrate (HMKB). In the reductase reaction, this 2-ketoacid undergoes a metal-dependent reduction by NADPH to yield (R)-2,3-dihydroxy-isovalerate.</text>
</comment>
<dbReference type="HAMAP" id="MF_00435">
    <property type="entry name" value="IlvC"/>
    <property type="match status" value="1"/>
</dbReference>
<evidence type="ECO:0000313" key="13">
    <source>
        <dbReference type="EMBL" id="NHN32947.1"/>
    </source>
</evidence>
<feature type="active site" evidence="9">
    <location>
        <position position="108"/>
    </location>
</feature>
<dbReference type="PANTHER" id="PTHR21371">
    <property type="entry name" value="KETOL-ACID REDUCTOISOMERASE, MITOCHONDRIAL"/>
    <property type="match status" value="1"/>
</dbReference>
<dbReference type="NCBIfam" id="NF004017">
    <property type="entry name" value="PRK05479.1"/>
    <property type="match status" value="1"/>
</dbReference>
<dbReference type="Pfam" id="PF07991">
    <property type="entry name" value="KARI_N"/>
    <property type="match status" value="1"/>
</dbReference>